<dbReference type="WBParaSite" id="RSKR_0000149000.1">
    <property type="protein sequence ID" value="RSKR_0000149000.1"/>
    <property type="gene ID" value="RSKR_0000149000"/>
</dbReference>
<evidence type="ECO:0000313" key="1">
    <source>
        <dbReference type="Proteomes" id="UP000095286"/>
    </source>
</evidence>
<evidence type="ECO:0000313" key="2">
    <source>
        <dbReference type="WBParaSite" id="RSKR_0000149000.1"/>
    </source>
</evidence>
<name>A0AC35TKK0_9BILA</name>
<dbReference type="Proteomes" id="UP000095286">
    <property type="component" value="Unplaced"/>
</dbReference>
<reference evidence="2" key="1">
    <citation type="submission" date="2016-11" db="UniProtKB">
        <authorList>
            <consortium name="WormBaseParasite"/>
        </authorList>
    </citation>
    <scope>IDENTIFICATION</scope>
    <source>
        <strain evidence="2">KR3021</strain>
    </source>
</reference>
<proteinExistence type="predicted"/>
<protein>
    <submittedName>
        <fullName evidence="2">Anaphase-promoting complex subunit 11</fullName>
    </submittedName>
</protein>
<sequence>MDAKSPIVDLFDGKYCTIKSKLGGDAIIESDEDSDTSKAPWESCSSDESQEDESIVSDSTGECDGPSEDKHALLVRGNFEPIKVSKPISRTAKRAQLVAMDLEREAYAVGYPNRGGRPNRKPSRSLRAKGIIPSNTELTINIKKYKLFSEWKWTNGSEDTCGICRMPFEACCIECKTPGDECPLVIGECKHPFHLHCINQWTDGQTTTPPKCPLCRQEWKNRESILGAIE</sequence>
<accession>A0AC35TKK0</accession>
<organism evidence="1 2">
    <name type="scientific">Rhabditophanes sp. KR3021</name>
    <dbReference type="NCBI Taxonomy" id="114890"/>
    <lineage>
        <taxon>Eukaryota</taxon>
        <taxon>Metazoa</taxon>
        <taxon>Ecdysozoa</taxon>
        <taxon>Nematoda</taxon>
        <taxon>Chromadorea</taxon>
        <taxon>Rhabditida</taxon>
        <taxon>Tylenchina</taxon>
        <taxon>Panagrolaimomorpha</taxon>
        <taxon>Strongyloidoidea</taxon>
        <taxon>Alloionematidae</taxon>
        <taxon>Rhabditophanes</taxon>
    </lineage>
</organism>